<dbReference type="Proteomes" id="UP000799421">
    <property type="component" value="Unassembled WGS sequence"/>
</dbReference>
<evidence type="ECO:0000256" key="6">
    <source>
        <dbReference type="ARBA" id="ARBA00067298"/>
    </source>
</evidence>
<evidence type="ECO:0000256" key="4">
    <source>
        <dbReference type="ARBA" id="ARBA00022737"/>
    </source>
</evidence>
<evidence type="ECO:0000256" key="5">
    <source>
        <dbReference type="ARBA" id="ARBA00055525"/>
    </source>
</evidence>
<dbReference type="AlphaFoldDB" id="A0A6A7BRK0"/>
<dbReference type="InterPro" id="IPR000009">
    <property type="entry name" value="PP2A_PR55"/>
</dbReference>
<dbReference type="FunFam" id="2.130.10.10:FF:000189">
    <property type="entry name" value="Protein phosphatase PP2A regulatory subunit B"/>
    <property type="match status" value="1"/>
</dbReference>
<feature type="region of interest" description="Disordered" evidence="8">
    <location>
        <begin position="409"/>
        <end position="434"/>
    </location>
</feature>
<evidence type="ECO:0000256" key="7">
    <source>
        <dbReference type="RuleBase" id="RU331113"/>
    </source>
</evidence>
<evidence type="ECO:0000256" key="3">
    <source>
        <dbReference type="ARBA" id="ARBA00022574"/>
    </source>
</evidence>
<comment type="function">
    <text evidence="5">Phosphatase 2A affects a variety of biological processes in the cell such as transcription, cell cycle progression and cellular morphogenesis, and provides an initial identification of critical substrates for this phosphatase. The regulatory subunit may direct the catalytic subunit to distinct, albeit overlapping, subsets of substrates.</text>
</comment>
<dbReference type="OrthoDB" id="6274823at2759"/>
<dbReference type="PROSITE" id="PS01025">
    <property type="entry name" value="PR55_2"/>
    <property type="match status" value="1"/>
</dbReference>
<sequence length="472" mass="53530">MGDYGDGVQTPMWKFTQCFGDKGDVEDITEADIISTVEFDQTGNYLATGDKGGRVVLFERNESKKTCEYKFHTEFQSHEPEFDYLKSLEIEEKINKIKWCKRQNASHYLLSTNDKTIKLWKVYEKSLRVVAENNLPMEVTPNMGNANGGARVPNHQIRTAADLRIPRLTYHDSVVAAVPRRVYANAHAYHINSISVNSDGETFISSDDLRINLWNLGIQDQSFNIVDIKPANMEELTEVITAAEFHPLSCNWFMYASSKGTIKLADMRERALCDSHAKQFEQEEDPASRSFFSEIISSISDVRFSHDGRYILSRDYLTVKIWDINMERQPLKTIPIHEHLRPRLCDTYENDSIFDKFEVVFSGDGKNVMTGSYNNNFMIYPSEPGNDTEVVLQADKSAFKAKKVGIPQPMNPAGGVKGSRANSPAGGAQRMSKETNAEKFDFNKKILHMSWHPREDSIAIAATNNLFVFSAL</sequence>
<organism evidence="9 10">
    <name type="scientific">Piedraia hortae CBS 480.64</name>
    <dbReference type="NCBI Taxonomy" id="1314780"/>
    <lineage>
        <taxon>Eukaryota</taxon>
        <taxon>Fungi</taxon>
        <taxon>Dikarya</taxon>
        <taxon>Ascomycota</taxon>
        <taxon>Pezizomycotina</taxon>
        <taxon>Dothideomycetes</taxon>
        <taxon>Dothideomycetidae</taxon>
        <taxon>Capnodiales</taxon>
        <taxon>Piedraiaceae</taxon>
        <taxon>Piedraia</taxon>
    </lineage>
</organism>
<dbReference type="EMBL" id="MU006025">
    <property type="protein sequence ID" value="KAF2857844.1"/>
    <property type="molecule type" value="Genomic_DNA"/>
</dbReference>
<comment type="similarity">
    <text evidence="1 7">Belongs to the phosphatase 2A regulatory subunit B family.</text>
</comment>
<keyword evidence="2" id="KW-0597">Phosphoprotein</keyword>
<dbReference type="SMART" id="SM00320">
    <property type="entry name" value="WD40"/>
    <property type="match status" value="6"/>
</dbReference>
<dbReference type="InterPro" id="IPR036322">
    <property type="entry name" value="WD40_repeat_dom_sf"/>
</dbReference>
<proteinExistence type="inferred from homology"/>
<dbReference type="PANTHER" id="PTHR11871">
    <property type="entry name" value="PROTEIN PHOSPHATASE PP2A REGULATORY SUBUNIT B"/>
    <property type="match status" value="1"/>
</dbReference>
<dbReference type="InterPro" id="IPR001680">
    <property type="entry name" value="WD40_rpt"/>
</dbReference>
<gene>
    <name evidence="9" type="ORF">K470DRAFT_222536</name>
</gene>
<evidence type="ECO:0000313" key="10">
    <source>
        <dbReference type="Proteomes" id="UP000799421"/>
    </source>
</evidence>
<dbReference type="GO" id="GO:0010972">
    <property type="term" value="P:negative regulation of G2/M transition of mitotic cell cycle"/>
    <property type="evidence" value="ECO:0007669"/>
    <property type="project" value="UniProtKB-ARBA"/>
</dbReference>
<reference evidence="9" key="1">
    <citation type="journal article" date="2020" name="Stud. Mycol.">
        <title>101 Dothideomycetes genomes: a test case for predicting lifestyles and emergence of pathogens.</title>
        <authorList>
            <person name="Haridas S."/>
            <person name="Albert R."/>
            <person name="Binder M."/>
            <person name="Bloem J."/>
            <person name="Labutti K."/>
            <person name="Salamov A."/>
            <person name="Andreopoulos B."/>
            <person name="Baker S."/>
            <person name="Barry K."/>
            <person name="Bills G."/>
            <person name="Bluhm B."/>
            <person name="Cannon C."/>
            <person name="Castanera R."/>
            <person name="Culley D."/>
            <person name="Daum C."/>
            <person name="Ezra D."/>
            <person name="Gonzalez J."/>
            <person name="Henrissat B."/>
            <person name="Kuo A."/>
            <person name="Liang C."/>
            <person name="Lipzen A."/>
            <person name="Lutzoni F."/>
            <person name="Magnuson J."/>
            <person name="Mondo S."/>
            <person name="Nolan M."/>
            <person name="Ohm R."/>
            <person name="Pangilinan J."/>
            <person name="Park H.-J."/>
            <person name="Ramirez L."/>
            <person name="Alfaro M."/>
            <person name="Sun H."/>
            <person name="Tritt A."/>
            <person name="Yoshinaga Y."/>
            <person name="Zwiers L.-H."/>
            <person name="Turgeon B."/>
            <person name="Goodwin S."/>
            <person name="Spatafora J."/>
            <person name="Crous P."/>
            <person name="Grigoriev I."/>
        </authorList>
    </citation>
    <scope>NUCLEOTIDE SEQUENCE</scope>
    <source>
        <strain evidence="9">CBS 480.64</strain>
    </source>
</reference>
<dbReference type="InterPro" id="IPR018067">
    <property type="entry name" value="PP2A_PR55_CS"/>
</dbReference>
<dbReference type="FunFam" id="2.130.10.10:FF:000174">
    <property type="entry name" value="Protein phosphatase PP2A regulatory subunit B"/>
    <property type="match status" value="1"/>
</dbReference>
<dbReference type="GO" id="GO:0019888">
    <property type="term" value="F:protein phosphatase regulator activity"/>
    <property type="evidence" value="ECO:0007669"/>
    <property type="project" value="InterPro"/>
</dbReference>
<dbReference type="GO" id="GO:0000159">
    <property type="term" value="C:protein phosphatase type 2A complex"/>
    <property type="evidence" value="ECO:0007669"/>
    <property type="project" value="UniProtKB-UniRule"/>
</dbReference>
<dbReference type="PIRSF" id="PIRSF037309">
    <property type="entry name" value="PP2A_PR55"/>
    <property type="match status" value="1"/>
</dbReference>
<evidence type="ECO:0000313" key="9">
    <source>
        <dbReference type="EMBL" id="KAF2857844.1"/>
    </source>
</evidence>
<dbReference type="GO" id="GO:1902531">
    <property type="term" value="P:regulation of intracellular signal transduction"/>
    <property type="evidence" value="ECO:0007669"/>
    <property type="project" value="UniProtKB-ARBA"/>
</dbReference>
<accession>A0A6A7BRK0</accession>
<dbReference type="Gene3D" id="2.130.10.10">
    <property type="entry name" value="YVTN repeat-like/Quinoprotein amine dehydrogenase"/>
    <property type="match status" value="1"/>
</dbReference>
<protein>
    <recommendedName>
        <fullName evidence="6 7">Protein phosphatase PP2A regulatory subunit B</fullName>
    </recommendedName>
</protein>
<evidence type="ECO:0000256" key="2">
    <source>
        <dbReference type="ARBA" id="ARBA00022553"/>
    </source>
</evidence>
<dbReference type="PRINTS" id="PR00600">
    <property type="entry name" value="PP2APR55"/>
</dbReference>
<keyword evidence="4 7" id="KW-0677">Repeat</keyword>
<evidence type="ECO:0000256" key="1">
    <source>
        <dbReference type="ARBA" id="ARBA00008259"/>
    </source>
</evidence>
<dbReference type="Pfam" id="PF00400">
    <property type="entry name" value="WD40"/>
    <property type="match status" value="2"/>
</dbReference>
<name>A0A6A7BRK0_9PEZI</name>
<dbReference type="InterPro" id="IPR015943">
    <property type="entry name" value="WD40/YVTN_repeat-like_dom_sf"/>
</dbReference>
<dbReference type="PROSITE" id="PS01024">
    <property type="entry name" value="PR55_1"/>
    <property type="match status" value="1"/>
</dbReference>
<dbReference type="SUPFAM" id="SSF50978">
    <property type="entry name" value="WD40 repeat-like"/>
    <property type="match status" value="1"/>
</dbReference>
<evidence type="ECO:0000256" key="8">
    <source>
        <dbReference type="SAM" id="MobiDB-lite"/>
    </source>
</evidence>
<keyword evidence="10" id="KW-1185">Reference proteome</keyword>
<keyword evidence="3 7" id="KW-0853">WD repeat</keyword>